<organism evidence="2 3">
    <name type="scientific">Anaeromyxobacter dehalogenans (strain 2CP-C)</name>
    <dbReference type="NCBI Taxonomy" id="290397"/>
    <lineage>
        <taxon>Bacteria</taxon>
        <taxon>Pseudomonadati</taxon>
        <taxon>Myxococcota</taxon>
        <taxon>Myxococcia</taxon>
        <taxon>Myxococcales</taxon>
        <taxon>Cystobacterineae</taxon>
        <taxon>Anaeromyxobacteraceae</taxon>
        <taxon>Anaeromyxobacter</taxon>
    </lineage>
</organism>
<accession>Q2IN28</accession>
<dbReference type="KEGG" id="ade:Adeh_0438"/>
<dbReference type="PANTHER" id="PTHR41247:SF1">
    <property type="entry name" value="HTH-TYPE TRANSCRIPTIONAL REPRESSOR YCNK"/>
    <property type="match status" value="1"/>
</dbReference>
<dbReference type="PANTHER" id="PTHR41247">
    <property type="entry name" value="HTH-TYPE TRANSCRIPTIONAL REPRESSOR YCNK"/>
    <property type="match status" value="1"/>
</dbReference>
<dbReference type="Pfam" id="PF05573">
    <property type="entry name" value="NosL"/>
    <property type="match status" value="1"/>
</dbReference>
<dbReference type="eggNOG" id="COG4314">
    <property type="taxonomic scope" value="Bacteria"/>
</dbReference>
<dbReference type="Gene3D" id="3.30.70.2050">
    <property type="match status" value="1"/>
</dbReference>
<feature type="chain" id="PRO_5004210024" evidence="1">
    <location>
        <begin position="21"/>
        <end position="170"/>
    </location>
</feature>
<dbReference type="AlphaFoldDB" id="Q2IN28"/>
<evidence type="ECO:0000256" key="1">
    <source>
        <dbReference type="SAM" id="SignalP"/>
    </source>
</evidence>
<name>Q2IN28_ANADE</name>
<dbReference type="EMBL" id="CP000251">
    <property type="protein sequence ID" value="ABC80214.1"/>
    <property type="molecule type" value="Genomic_DNA"/>
</dbReference>
<dbReference type="OrthoDB" id="982633at2"/>
<evidence type="ECO:0000313" key="2">
    <source>
        <dbReference type="EMBL" id="ABC80214.1"/>
    </source>
</evidence>
<dbReference type="SUPFAM" id="SSF160387">
    <property type="entry name" value="NosL/MerB-like"/>
    <property type="match status" value="1"/>
</dbReference>
<keyword evidence="1" id="KW-0732">Signal</keyword>
<protein>
    <submittedName>
        <fullName evidence="2">NosL protein</fullName>
    </submittedName>
</protein>
<dbReference type="STRING" id="290397.Adeh_0438"/>
<dbReference type="Proteomes" id="UP000001935">
    <property type="component" value="Chromosome"/>
</dbReference>
<dbReference type="RefSeq" id="WP_011419497.1">
    <property type="nucleotide sequence ID" value="NC_007760.1"/>
</dbReference>
<dbReference type="HOGENOM" id="CLU_096026_1_0_7"/>
<reference evidence="2" key="1">
    <citation type="submission" date="2006-01" db="EMBL/GenBank/DDBJ databases">
        <title>Complete sequence of Anaeromyxobacter dehalogenans 2CP-C.</title>
        <authorList>
            <consortium name="US DOE Joint Genome Institute"/>
            <person name="Copeland A."/>
            <person name="Lucas S."/>
            <person name="Lapidus A."/>
            <person name="Barry K."/>
            <person name="Detter J.C."/>
            <person name="Glavina T."/>
            <person name="Hammon N."/>
            <person name="Israni S."/>
            <person name="Pitluck S."/>
            <person name="Brettin T."/>
            <person name="Bruce D."/>
            <person name="Han C."/>
            <person name="Tapia R."/>
            <person name="Gilna P."/>
            <person name="Kiss H."/>
            <person name="Schmutz J."/>
            <person name="Larimer F."/>
            <person name="Land M."/>
            <person name="Kyrpides N."/>
            <person name="Anderson I."/>
            <person name="Sanford R.A."/>
            <person name="Ritalahti K.M."/>
            <person name="Thomas H.S."/>
            <person name="Kirby J.R."/>
            <person name="Zhulin I.B."/>
            <person name="Loeffler F.E."/>
            <person name="Richardson P."/>
        </authorList>
    </citation>
    <scope>NUCLEOTIDE SEQUENCE</scope>
    <source>
        <strain evidence="2">2CP-C</strain>
    </source>
</reference>
<feature type="signal peptide" evidence="1">
    <location>
        <begin position="1"/>
        <end position="20"/>
    </location>
</feature>
<gene>
    <name evidence="2" type="ordered locus">Adeh_0438</name>
</gene>
<evidence type="ECO:0000313" key="3">
    <source>
        <dbReference type="Proteomes" id="UP000001935"/>
    </source>
</evidence>
<sequence length="170" mass="17889">MSPLRPLVLIATFASLATLAAPAAAGPGAPAAPAAAAAPAPGPKDRCAVCGMLVAKFPQWVTSIRYRDGEVAFFDGVKDLLAYWHDLPRHAPGRAQGDVAAIFVTDYYSARPIDGRGAFYVIGGDVRGPMGAELVAFAREGDAKAFLAEHRGERILRFDDATPAVLEALR</sequence>
<dbReference type="InterPro" id="IPR008719">
    <property type="entry name" value="N2O_reductase_NosL"/>
</dbReference>
<proteinExistence type="predicted"/>